<feature type="compositionally biased region" description="Basic and acidic residues" evidence="1">
    <location>
        <begin position="20"/>
        <end position="29"/>
    </location>
</feature>
<dbReference type="AlphaFoldDB" id="A0A7U9KRN6"/>
<dbReference type="PANTHER" id="PTHR33387:SF3">
    <property type="entry name" value="DUF985 DOMAIN-CONTAINING PROTEIN"/>
    <property type="match status" value="1"/>
</dbReference>
<dbReference type="SUPFAM" id="SSF51182">
    <property type="entry name" value="RmlC-like cupins"/>
    <property type="match status" value="1"/>
</dbReference>
<feature type="compositionally biased region" description="Low complexity" evidence="1">
    <location>
        <begin position="78"/>
        <end position="93"/>
    </location>
</feature>
<reference evidence="3 4" key="1">
    <citation type="submission" date="2018-11" db="EMBL/GenBank/DDBJ databases">
        <title>Whole genome sequence of Streptomyces chrestomyceticus NBRC 13444(T).</title>
        <authorList>
            <person name="Komaki H."/>
            <person name="Tamura T."/>
        </authorList>
    </citation>
    <scope>NUCLEOTIDE SEQUENCE [LARGE SCALE GENOMIC DNA]</scope>
    <source>
        <strain evidence="3 4">NBRC 13444</strain>
    </source>
</reference>
<dbReference type="InterPro" id="IPR039935">
    <property type="entry name" value="YML079W-like"/>
</dbReference>
<sequence>METDECGRSCPFHQGGEGSADPRRREGSAYHESPAPRESPASRGNLSRRAALGLTAAGVLGVTATACGGSGAAKAPERAAATGGPPATAGARGKQPETARLLGMRAHPEGGWYKETWRSGKSLRVEEYGGSRPTASAIYFLLSAGEESRWHTVRSSELWFWHRGGPLRLQLGGTGERPAARPTDVLMGPDLAGGQRPQVLIPAGTWQRARPVDDEEALVSCVVSPGFQFEDFHLLPEAAAR</sequence>
<protein>
    <submittedName>
        <fullName evidence="3">Cupin</fullName>
    </submittedName>
</protein>
<name>A0A7U9KRN6_9ACTN</name>
<dbReference type="InterPro" id="IPR014710">
    <property type="entry name" value="RmlC-like_jellyroll"/>
</dbReference>
<feature type="region of interest" description="Disordered" evidence="1">
    <location>
        <begin position="69"/>
        <end position="96"/>
    </location>
</feature>
<dbReference type="Gene3D" id="2.60.120.10">
    <property type="entry name" value="Jelly Rolls"/>
    <property type="match status" value="1"/>
</dbReference>
<gene>
    <name evidence="3" type="ORF">OEIGOIKO_00483</name>
</gene>
<dbReference type="CDD" id="cd06121">
    <property type="entry name" value="cupin_YML079wp"/>
    <property type="match status" value="1"/>
</dbReference>
<evidence type="ECO:0000256" key="1">
    <source>
        <dbReference type="SAM" id="MobiDB-lite"/>
    </source>
</evidence>
<dbReference type="InterPro" id="IPR009327">
    <property type="entry name" value="Cupin_DUF985"/>
</dbReference>
<evidence type="ECO:0000313" key="4">
    <source>
        <dbReference type="Proteomes" id="UP000287830"/>
    </source>
</evidence>
<dbReference type="InterPro" id="IPR006311">
    <property type="entry name" value="TAT_signal"/>
</dbReference>
<feature type="region of interest" description="Disordered" evidence="1">
    <location>
        <begin position="1"/>
        <end position="45"/>
    </location>
</feature>
<dbReference type="Proteomes" id="UP000287830">
    <property type="component" value="Unassembled WGS sequence"/>
</dbReference>
<accession>A0A7U9KRN6</accession>
<dbReference type="InterPro" id="IPR011051">
    <property type="entry name" value="RmlC_Cupin_sf"/>
</dbReference>
<proteinExistence type="predicted"/>
<evidence type="ECO:0000313" key="3">
    <source>
        <dbReference type="EMBL" id="GCD32766.1"/>
    </source>
</evidence>
<organism evidence="3 4">
    <name type="scientific">Streptomyces chrestomyceticus JCM 4735</name>
    <dbReference type="NCBI Taxonomy" id="1306181"/>
    <lineage>
        <taxon>Bacteria</taxon>
        <taxon>Bacillati</taxon>
        <taxon>Actinomycetota</taxon>
        <taxon>Actinomycetes</taxon>
        <taxon>Kitasatosporales</taxon>
        <taxon>Streptomycetaceae</taxon>
        <taxon>Streptomyces</taxon>
    </lineage>
</organism>
<feature type="domain" description="DUF985" evidence="2">
    <location>
        <begin position="99"/>
        <end position="234"/>
    </location>
</feature>
<comment type="caution">
    <text evidence="3">The sequence shown here is derived from an EMBL/GenBank/DDBJ whole genome shotgun (WGS) entry which is preliminary data.</text>
</comment>
<dbReference type="EMBL" id="BHZC01000001">
    <property type="protein sequence ID" value="GCD32766.1"/>
    <property type="molecule type" value="Genomic_DNA"/>
</dbReference>
<dbReference type="Pfam" id="PF06172">
    <property type="entry name" value="Cupin_5"/>
    <property type="match status" value="1"/>
</dbReference>
<evidence type="ECO:0000259" key="2">
    <source>
        <dbReference type="Pfam" id="PF06172"/>
    </source>
</evidence>
<dbReference type="PROSITE" id="PS51318">
    <property type="entry name" value="TAT"/>
    <property type="match status" value="1"/>
</dbReference>
<dbReference type="PANTHER" id="PTHR33387">
    <property type="entry name" value="RMLC-LIKE JELLY ROLL FOLD PROTEIN"/>
    <property type="match status" value="1"/>
</dbReference>